<feature type="region of interest" description="Disordered" evidence="2">
    <location>
        <begin position="1"/>
        <end position="69"/>
    </location>
</feature>
<dbReference type="Proteomes" id="UP001153076">
    <property type="component" value="Unassembled WGS sequence"/>
</dbReference>
<feature type="compositionally biased region" description="Low complexity" evidence="2">
    <location>
        <begin position="44"/>
        <end position="58"/>
    </location>
</feature>
<comment type="similarity">
    <text evidence="1">Belongs to the senescence regulator S40 family.</text>
</comment>
<accession>A0A9Q1KAN5</accession>
<feature type="compositionally biased region" description="Acidic residues" evidence="2">
    <location>
        <begin position="153"/>
        <end position="168"/>
    </location>
</feature>
<gene>
    <name evidence="3" type="ORF">Cgig2_028660</name>
</gene>
<evidence type="ECO:0000313" key="4">
    <source>
        <dbReference type="Proteomes" id="UP001153076"/>
    </source>
</evidence>
<name>A0A9Q1KAN5_9CARY</name>
<dbReference type="InterPro" id="IPR007608">
    <property type="entry name" value="Senescence_reg_S40"/>
</dbReference>
<organism evidence="3 4">
    <name type="scientific">Carnegiea gigantea</name>
    <dbReference type="NCBI Taxonomy" id="171969"/>
    <lineage>
        <taxon>Eukaryota</taxon>
        <taxon>Viridiplantae</taxon>
        <taxon>Streptophyta</taxon>
        <taxon>Embryophyta</taxon>
        <taxon>Tracheophyta</taxon>
        <taxon>Spermatophyta</taxon>
        <taxon>Magnoliopsida</taxon>
        <taxon>eudicotyledons</taxon>
        <taxon>Gunneridae</taxon>
        <taxon>Pentapetalae</taxon>
        <taxon>Caryophyllales</taxon>
        <taxon>Cactineae</taxon>
        <taxon>Cactaceae</taxon>
        <taxon>Cactoideae</taxon>
        <taxon>Echinocereeae</taxon>
        <taxon>Carnegiea</taxon>
    </lineage>
</organism>
<dbReference type="PANTHER" id="PTHR33083">
    <property type="entry name" value="EXPRESSED PROTEIN"/>
    <property type="match status" value="1"/>
</dbReference>
<dbReference type="AlphaFoldDB" id="A0A9Q1KAN5"/>
<proteinExistence type="inferred from homology"/>
<comment type="caution">
    <text evidence="3">The sequence shown here is derived from an EMBL/GenBank/DDBJ whole genome shotgun (WGS) entry which is preliminary data.</text>
</comment>
<reference evidence="3" key="1">
    <citation type="submission" date="2022-04" db="EMBL/GenBank/DDBJ databases">
        <title>Carnegiea gigantea Genome sequencing and assembly v2.</title>
        <authorList>
            <person name="Copetti D."/>
            <person name="Sanderson M.J."/>
            <person name="Burquez A."/>
            <person name="Wojciechowski M.F."/>
        </authorList>
    </citation>
    <scope>NUCLEOTIDE SEQUENCE</scope>
    <source>
        <strain evidence="3">SGP5-SGP5p</strain>
        <tissue evidence="3">Aerial part</tissue>
    </source>
</reference>
<dbReference type="EMBL" id="JAKOGI010000187">
    <property type="protein sequence ID" value="KAJ8440531.1"/>
    <property type="molecule type" value="Genomic_DNA"/>
</dbReference>
<dbReference type="Pfam" id="PF01190">
    <property type="entry name" value="Pollen_Ole_e_1"/>
    <property type="match status" value="1"/>
</dbReference>
<dbReference type="Pfam" id="PF04520">
    <property type="entry name" value="Senescence_reg"/>
    <property type="match status" value="1"/>
</dbReference>
<feature type="region of interest" description="Disordered" evidence="2">
    <location>
        <begin position="136"/>
        <end position="170"/>
    </location>
</feature>
<dbReference type="PANTHER" id="PTHR33083:SF50">
    <property type="entry name" value="PROTEIN S40-7"/>
    <property type="match status" value="1"/>
</dbReference>
<protein>
    <submittedName>
        <fullName evidence="3">Uncharacterized protein</fullName>
    </submittedName>
</protein>
<dbReference type="OrthoDB" id="684536at2759"/>
<dbReference type="GO" id="GO:0010150">
    <property type="term" value="P:leaf senescence"/>
    <property type="evidence" value="ECO:0007669"/>
    <property type="project" value="UniProtKB-ARBA"/>
</dbReference>
<evidence type="ECO:0000256" key="1">
    <source>
        <dbReference type="ARBA" id="ARBA00034773"/>
    </source>
</evidence>
<sequence length="419" mass="45560">MESRHPRRPSGDRFLTAFSPPSTAASPDVGGHELSEDDVFFAGSDFSSPPSTSASLSLNHHNHGNKSFKSSESFGILAALPESDAKRAGRSVFNHKPLVSPPTPSARMIPVASKPATKAERQFLYHQSAPINVPMMPARERRRRKGSAFGYEDNQDEDHDDDDDDDGEMLPPHEIVARQMAKSPVLSCSVLEGAGRTLKGRDLRQVRNAVFRQTAEFLCGDSIVVHQLKEVHEKRGRVGCGAAEVIWKICLESDYKVVVLALTFSRIELTLCSMVKGSVLCTDCGPDDDFSGIRVLVKCDRVKKLSMAITDGNGAFKTDLPSDAPTSAASTSPNCLAKLVGGPTQLYTWKKNMFSKIVITQGDDESTYALESPLSFSKLCPGKCESVGSSKTIDLPVPPEWGLPPTSYYTPFFPIIGIP</sequence>
<evidence type="ECO:0000313" key="3">
    <source>
        <dbReference type="EMBL" id="KAJ8440531.1"/>
    </source>
</evidence>
<evidence type="ECO:0000256" key="2">
    <source>
        <dbReference type="SAM" id="MobiDB-lite"/>
    </source>
</evidence>
<keyword evidence="4" id="KW-1185">Reference proteome</keyword>